<dbReference type="AlphaFoldDB" id="A0AAD6C0K3"/>
<feature type="compositionally biased region" description="Low complexity" evidence="2">
    <location>
        <begin position="40"/>
        <end position="55"/>
    </location>
</feature>
<dbReference type="Pfam" id="PF04082">
    <property type="entry name" value="Fungal_trans"/>
    <property type="match status" value="1"/>
</dbReference>
<dbReference type="PANTHER" id="PTHR46910:SF20">
    <property type="entry name" value="ZN(II)2CYS6 TRANSCRIPTION FACTOR (EUROFUNG)-RELATED"/>
    <property type="match status" value="1"/>
</dbReference>
<comment type="caution">
    <text evidence="4">The sequence shown here is derived from an EMBL/GenBank/DDBJ whole genome shotgun (WGS) entry which is preliminary data.</text>
</comment>
<dbReference type="CDD" id="cd12148">
    <property type="entry name" value="fungal_TF_MHR"/>
    <property type="match status" value="1"/>
</dbReference>
<accession>A0AAD6C0K3</accession>
<dbReference type="InterPro" id="IPR050987">
    <property type="entry name" value="AtrR-like"/>
</dbReference>
<dbReference type="Proteomes" id="UP001213681">
    <property type="component" value="Unassembled WGS sequence"/>
</dbReference>
<dbReference type="GO" id="GO:0003677">
    <property type="term" value="F:DNA binding"/>
    <property type="evidence" value="ECO:0007669"/>
    <property type="project" value="InterPro"/>
</dbReference>
<proteinExistence type="predicted"/>
<dbReference type="GO" id="GO:0003700">
    <property type="term" value="F:DNA-binding transcription factor activity"/>
    <property type="evidence" value="ECO:0007669"/>
    <property type="project" value="InterPro"/>
</dbReference>
<sequence>ELVEAQARIQQLEGALDTGLTPTHLGHADDQSKSTTPGLQSISSASPQSQSTTTAQLETNYIPDTRCLDAALAAFQSHLAYCGLGSRLSTARANFCATIYQQSGHAFDLDEFLIQAAASFEEQGLTSKKKTTSTKWPSSSLVQQCVKHYAQSGLYSMFPFADAEALQMLVNANVFNHPDTTRAANRACLAAFTANITQMHRHDPAFSKADPDAYAQAALSLVPQILMEAPDLRTLEAIMMLVVYIAPLGQPVSAEMLLGIGIQVLYNLGGHKIRPSPEIPGRSQQSQHLRALFWICYGIDSEFSIRKGQPPMLSEIHCDLDLPVNYALKSSEHHFYWKPLSSKELLYPSDLRLNLIKTKIYRLLYSEKNASHSEARRIQLIRELDHDLSTLRSEFPVDCRPDLFATENAPDYLFHDLSIRGVSIHLEYYYCLGKIHGANNSYNIPAQKSWSPLPSSAEICYEAARSTLIYIGRVQHYINYHTFWIHAQFVLTAVLTLFRFLITSPNAPNFARDLKILEDAANLFVEFTQSDDPERNCFPPFYLTHAFIKKLVFLAREAHVREIAR</sequence>
<evidence type="ECO:0000313" key="4">
    <source>
        <dbReference type="EMBL" id="KAJ5440060.1"/>
    </source>
</evidence>
<evidence type="ECO:0000313" key="5">
    <source>
        <dbReference type="Proteomes" id="UP001213681"/>
    </source>
</evidence>
<protein>
    <recommendedName>
        <fullName evidence="3">Xylanolytic transcriptional activator regulatory domain-containing protein</fullName>
    </recommendedName>
</protein>
<reference evidence="4" key="2">
    <citation type="journal article" date="2023" name="IMA Fungus">
        <title>Comparative genomic study of the Penicillium genus elucidates a diverse pangenome and 15 lateral gene transfer events.</title>
        <authorList>
            <person name="Petersen C."/>
            <person name="Sorensen T."/>
            <person name="Nielsen M.R."/>
            <person name="Sondergaard T.E."/>
            <person name="Sorensen J.L."/>
            <person name="Fitzpatrick D.A."/>
            <person name="Frisvad J.C."/>
            <person name="Nielsen K.L."/>
        </authorList>
    </citation>
    <scope>NUCLEOTIDE SEQUENCE</scope>
    <source>
        <strain evidence="4">IBT 16125</strain>
    </source>
</reference>
<dbReference type="InterPro" id="IPR007219">
    <property type="entry name" value="XnlR_reg_dom"/>
</dbReference>
<dbReference type="GeneID" id="81604683"/>
<evidence type="ECO:0000256" key="2">
    <source>
        <dbReference type="SAM" id="MobiDB-lite"/>
    </source>
</evidence>
<dbReference type="GO" id="GO:0006351">
    <property type="term" value="P:DNA-templated transcription"/>
    <property type="evidence" value="ECO:0007669"/>
    <property type="project" value="InterPro"/>
</dbReference>
<organism evidence="4 5">
    <name type="scientific">Penicillium daleae</name>
    <dbReference type="NCBI Taxonomy" id="63821"/>
    <lineage>
        <taxon>Eukaryota</taxon>
        <taxon>Fungi</taxon>
        <taxon>Dikarya</taxon>
        <taxon>Ascomycota</taxon>
        <taxon>Pezizomycotina</taxon>
        <taxon>Eurotiomycetes</taxon>
        <taxon>Eurotiomycetidae</taxon>
        <taxon>Eurotiales</taxon>
        <taxon>Aspergillaceae</taxon>
        <taxon>Penicillium</taxon>
    </lineage>
</organism>
<dbReference type="PANTHER" id="PTHR46910">
    <property type="entry name" value="TRANSCRIPTION FACTOR PDR1"/>
    <property type="match status" value="1"/>
</dbReference>
<dbReference type="GO" id="GO:0008270">
    <property type="term" value="F:zinc ion binding"/>
    <property type="evidence" value="ECO:0007669"/>
    <property type="project" value="InterPro"/>
</dbReference>
<feature type="non-terminal residue" evidence="4">
    <location>
        <position position="1"/>
    </location>
</feature>
<dbReference type="EMBL" id="JAPVEA010000008">
    <property type="protein sequence ID" value="KAJ5440060.1"/>
    <property type="molecule type" value="Genomic_DNA"/>
</dbReference>
<keyword evidence="1" id="KW-0539">Nucleus</keyword>
<name>A0AAD6C0K3_9EURO</name>
<feature type="region of interest" description="Disordered" evidence="2">
    <location>
        <begin position="18"/>
        <end position="55"/>
    </location>
</feature>
<keyword evidence="5" id="KW-1185">Reference proteome</keyword>
<reference evidence="4" key="1">
    <citation type="submission" date="2022-12" db="EMBL/GenBank/DDBJ databases">
        <authorList>
            <person name="Petersen C."/>
        </authorList>
    </citation>
    <scope>NUCLEOTIDE SEQUENCE</scope>
    <source>
        <strain evidence="4">IBT 16125</strain>
    </source>
</reference>
<evidence type="ECO:0000256" key="1">
    <source>
        <dbReference type="ARBA" id="ARBA00023242"/>
    </source>
</evidence>
<dbReference type="SMART" id="SM00906">
    <property type="entry name" value="Fungal_trans"/>
    <property type="match status" value="1"/>
</dbReference>
<evidence type="ECO:0000259" key="3">
    <source>
        <dbReference type="SMART" id="SM00906"/>
    </source>
</evidence>
<feature type="domain" description="Xylanolytic transcriptional activator regulatory" evidence="3">
    <location>
        <begin position="254"/>
        <end position="329"/>
    </location>
</feature>
<dbReference type="RefSeq" id="XP_056763289.1">
    <property type="nucleotide sequence ID" value="XM_056914440.1"/>
</dbReference>
<gene>
    <name evidence="4" type="ORF">N7458_011058</name>
</gene>